<proteinExistence type="predicted"/>
<organism evidence="1">
    <name type="scientific">marine sediment metagenome</name>
    <dbReference type="NCBI Taxonomy" id="412755"/>
    <lineage>
        <taxon>unclassified sequences</taxon>
        <taxon>metagenomes</taxon>
        <taxon>ecological metagenomes</taxon>
    </lineage>
</organism>
<comment type="caution">
    <text evidence="1">The sequence shown here is derived from an EMBL/GenBank/DDBJ whole genome shotgun (WGS) entry which is preliminary data.</text>
</comment>
<sequence length="90" mass="10830">HNKNILKWENRKMGLKNKLFPKKGKQKDKTIVNIKKQIHQLKLKSKALNQKSELYRKNAKIALKNGNKERSKNYLVQWKSYRNKINRNTN</sequence>
<feature type="non-terminal residue" evidence="1">
    <location>
        <position position="90"/>
    </location>
</feature>
<gene>
    <name evidence="1" type="ORF">S01H4_65945</name>
</gene>
<reference evidence="1" key="1">
    <citation type="journal article" date="2014" name="Front. Microbiol.">
        <title>High frequency of phylogenetically diverse reductive dehalogenase-homologous genes in deep subseafloor sedimentary metagenomes.</title>
        <authorList>
            <person name="Kawai M."/>
            <person name="Futagami T."/>
            <person name="Toyoda A."/>
            <person name="Takaki Y."/>
            <person name="Nishi S."/>
            <person name="Hori S."/>
            <person name="Arai W."/>
            <person name="Tsubouchi T."/>
            <person name="Morono Y."/>
            <person name="Uchiyama I."/>
            <person name="Ito T."/>
            <person name="Fujiyama A."/>
            <person name="Inagaki F."/>
            <person name="Takami H."/>
        </authorList>
    </citation>
    <scope>NUCLEOTIDE SEQUENCE</scope>
    <source>
        <strain evidence="1">Expedition CK06-06</strain>
    </source>
</reference>
<dbReference type="AlphaFoldDB" id="X1GAS6"/>
<name>X1GAS6_9ZZZZ</name>
<accession>X1GAS6</accession>
<dbReference type="EMBL" id="BART01040575">
    <property type="protein sequence ID" value="GAH30123.1"/>
    <property type="molecule type" value="Genomic_DNA"/>
</dbReference>
<evidence type="ECO:0000313" key="1">
    <source>
        <dbReference type="EMBL" id="GAH30123.1"/>
    </source>
</evidence>
<feature type="non-terminal residue" evidence="1">
    <location>
        <position position="1"/>
    </location>
</feature>
<protein>
    <submittedName>
        <fullName evidence="1">Uncharacterized protein</fullName>
    </submittedName>
</protein>